<feature type="compositionally biased region" description="Polar residues" evidence="2">
    <location>
        <begin position="641"/>
        <end position="650"/>
    </location>
</feature>
<feature type="coiled-coil region" evidence="1">
    <location>
        <begin position="45"/>
        <end position="72"/>
    </location>
</feature>
<sequence>MSHLAFFHHFEMKKFENTDINKLIEVNHPSTDFSKDRRLDKLLERNEWIKKYESVESECATLREKLHRITLNSPDKNEQLHGNDAIQRDISMKYKYMQNQCEFLSVQLNILTLEKDKEEQKNQDLQSTIEKQKNEIKGYKKILEKVKNMNISFRKEKNETEKKICTIRDSDLLIRNDNILLKEIVKINDKLIEVNEKIKDNVEEELNKAKTKLSVAHDKIGRFSEAVNHMRENFTKYKKRKENILLKILTDNEQLKKELWEKKITEQRNVEWNNQLEEYITAKVLLNFYEAKYKMSDFVLHTVLRYVISMDSWDNVAGGKALELERADEGDANYSILNTLLAVPTGGKEKIKTEWRSENEIYDEQMNTLKRDLLSDNFPQRHQKSSKRDPPPEAEFSEDEKDGNNSLEAFIRTTPNTSNIVNDIYYHMKLVKDILETANVTLILLVYTHETYLKEPLNHIHQDAYIQMEEKGNLRFGAYFFTSLSNFLLSVLKYVNIVRGTDRHAHVALLQEKQVFTLFCLCKYVLEEYVEKIRIKLFTSTIDYHILDVLSDKLRGIYDEVFPHVVRGNTDGGEEEEKKHQKEKQEEEQQKGDTADGQVLPTDVAPKSSNHMGRKKKTHDEAKNTKLIFCRGNQNRDGDSSQKGCSHQESAEETTSLDVLGHLNLATGLSITLIIDQDVYCDVFPDTNVNQQKEIITKCQELLKLVKAPLKISNFHFPLKRYKFSFKNFIRHCERYQTVVMSSANGGGNTTHGRTNTEYTINQVSVSMLDELKSILEDITKVYSIDAQEPGDPYILQICGKLVKLYRNQVAGRGKQCKEQQGEEDLKRDELITQLQDEVTLNRAKINALNKQLNLLTIREEKYNKISIDLNVLKKEKNEYLNLIRELRESKNENVSEISHLTKHYNDVKKKYNDMLKNYEHRKKFYAIQKQMEPSNIDTYYMKKIINNLYYENFLTKLGTHYRLFGQSPLPCDETFCAPFSLIGAGRKTPFGPTPHLPLCTHHEEDGISSLTNQMGPNQKGSSTNDTYFTNEKHATLYDDIYNCEIIKGRINRAQKGYFKNRLYRTNTTLRQMPTCRKEEKNTQDITDIIDIIEEYKNLKNEIFTQMVNTPNGTNCILRGGKKKEQQNWARLSEKVAQLKYAIRKFHADNKRSGLNGGPPPSARNVLTISFRDRSDSCHDGDTSGDHTTTEGHLTTDGYHATEGKAQQRCNNVILTEQSFSYLLHNMFDL</sequence>
<dbReference type="OrthoDB" id="392391at2759"/>
<dbReference type="AlphaFoldDB" id="W7A7Y5"/>
<evidence type="ECO:0000313" key="3">
    <source>
        <dbReference type="EMBL" id="EUD67780.1"/>
    </source>
</evidence>
<keyword evidence="4" id="KW-1185">Reference proteome</keyword>
<dbReference type="RefSeq" id="XP_008815790.1">
    <property type="nucleotide sequence ID" value="XM_008817568.1"/>
</dbReference>
<feature type="region of interest" description="Disordered" evidence="2">
    <location>
        <begin position="568"/>
        <end position="650"/>
    </location>
</feature>
<name>W7A7Y5_9APIC</name>
<accession>W7A7Y5</accession>
<feature type="region of interest" description="Disordered" evidence="2">
    <location>
        <begin position="379"/>
        <end position="405"/>
    </location>
</feature>
<dbReference type="Proteomes" id="UP000030640">
    <property type="component" value="Unassembled WGS sequence"/>
</dbReference>
<feature type="compositionally biased region" description="Basic and acidic residues" evidence="2">
    <location>
        <begin position="576"/>
        <end position="594"/>
    </location>
</feature>
<evidence type="ECO:0000256" key="2">
    <source>
        <dbReference type="SAM" id="MobiDB-lite"/>
    </source>
</evidence>
<reference evidence="3 4" key="1">
    <citation type="submission" date="2013-02" db="EMBL/GenBank/DDBJ databases">
        <title>The Genome Sequence of Plasmodium inui San Antonio 1.</title>
        <authorList>
            <consortium name="The Broad Institute Genome Sequencing Platform"/>
            <consortium name="The Broad Institute Genome Sequencing Center for Infectious Disease"/>
            <person name="Neafsey D."/>
            <person name="Cheeseman I."/>
            <person name="Volkman S."/>
            <person name="Adams J."/>
            <person name="Walker B."/>
            <person name="Young S.K."/>
            <person name="Zeng Q."/>
            <person name="Gargeya S."/>
            <person name="Fitzgerald M."/>
            <person name="Haas B."/>
            <person name="Abouelleil A."/>
            <person name="Alvarado L."/>
            <person name="Arachchi H.M."/>
            <person name="Berlin A.M."/>
            <person name="Chapman S.B."/>
            <person name="Dewar J."/>
            <person name="Goldberg J."/>
            <person name="Griggs A."/>
            <person name="Gujja S."/>
            <person name="Hansen M."/>
            <person name="Howarth C."/>
            <person name="Imamovic A."/>
            <person name="Larimer J."/>
            <person name="McCowan C."/>
            <person name="Murphy C."/>
            <person name="Neiman D."/>
            <person name="Pearson M."/>
            <person name="Priest M."/>
            <person name="Roberts A."/>
            <person name="Saif S."/>
            <person name="Shea T."/>
            <person name="Sisk P."/>
            <person name="Sykes S."/>
            <person name="Wortman J."/>
            <person name="Nusbaum C."/>
            <person name="Birren B."/>
        </authorList>
    </citation>
    <scope>NUCLEOTIDE SEQUENCE [LARGE SCALE GENOMIC DNA]</scope>
    <source>
        <strain evidence="3 4">San Antonio 1</strain>
    </source>
</reference>
<proteinExistence type="predicted"/>
<dbReference type="VEuPathDB" id="PlasmoDB:C922_01969"/>
<dbReference type="GeneID" id="20037243"/>
<evidence type="ECO:0000256" key="1">
    <source>
        <dbReference type="SAM" id="Coils"/>
    </source>
</evidence>
<feature type="coiled-coil region" evidence="1">
    <location>
        <begin position="101"/>
        <end position="163"/>
    </location>
</feature>
<organism evidence="3 4">
    <name type="scientific">Plasmodium inui San Antonio 1</name>
    <dbReference type="NCBI Taxonomy" id="1237626"/>
    <lineage>
        <taxon>Eukaryota</taxon>
        <taxon>Sar</taxon>
        <taxon>Alveolata</taxon>
        <taxon>Apicomplexa</taxon>
        <taxon>Aconoidasida</taxon>
        <taxon>Haemosporida</taxon>
        <taxon>Plasmodiidae</taxon>
        <taxon>Plasmodium</taxon>
        <taxon>Plasmodium (Plasmodium)</taxon>
    </lineage>
</organism>
<feature type="coiled-coil region" evidence="1">
    <location>
        <begin position="188"/>
        <end position="258"/>
    </location>
</feature>
<keyword evidence="1" id="KW-0175">Coiled coil</keyword>
<dbReference type="EMBL" id="KI965465">
    <property type="protein sequence ID" value="EUD67780.1"/>
    <property type="molecule type" value="Genomic_DNA"/>
</dbReference>
<protein>
    <submittedName>
        <fullName evidence="3">Uncharacterized protein</fullName>
    </submittedName>
</protein>
<feature type="coiled-coil region" evidence="1">
    <location>
        <begin position="832"/>
        <end position="893"/>
    </location>
</feature>
<gene>
    <name evidence="3" type="ORF">C922_01969</name>
</gene>
<evidence type="ECO:0000313" key="4">
    <source>
        <dbReference type="Proteomes" id="UP000030640"/>
    </source>
</evidence>